<dbReference type="OrthoDB" id="1736889at2759"/>
<name>A0A371HB34_MUCPR</name>
<evidence type="ECO:0000313" key="2">
    <source>
        <dbReference type="Proteomes" id="UP000257109"/>
    </source>
</evidence>
<organism evidence="1 2">
    <name type="scientific">Mucuna pruriens</name>
    <name type="common">Velvet bean</name>
    <name type="synonym">Dolichos pruriens</name>
    <dbReference type="NCBI Taxonomy" id="157652"/>
    <lineage>
        <taxon>Eukaryota</taxon>
        <taxon>Viridiplantae</taxon>
        <taxon>Streptophyta</taxon>
        <taxon>Embryophyta</taxon>
        <taxon>Tracheophyta</taxon>
        <taxon>Spermatophyta</taxon>
        <taxon>Magnoliopsida</taxon>
        <taxon>eudicotyledons</taxon>
        <taxon>Gunneridae</taxon>
        <taxon>Pentapetalae</taxon>
        <taxon>rosids</taxon>
        <taxon>fabids</taxon>
        <taxon>Fabales</taxon>
        <taxon>Fabaceae</taxon>
        <taxon>Papilionoideae</taxon>
        <taxon>50 kb inversion clade</taxon>
        <taxon>NPAAA clade</taxon>
        <taxon>indigoferoid/millettioid clade</taxon>
        <taxon>Phaseoleae</taxon>
        <taxon>Mucuna</taxon>
    </lineage>
</organism>
<dbReference type="EMBL" id="QJKJ01003099">
    <property type="protein sequence ID" value="RDX99979.1"/>
    <property type="molecule type" value="Genomic_DNA"/>
</dbReference>
<dbReference type="PANTHER" id="PTHR48475">
    <property type="entry name" value="RIBONUCLEASE H"/>
    <property type="match status" value="1"/>
</dbReference>
<evidence type="ECO:0000313" key="1">
    <source>
        <dbReference type="EMBL" id="RDX99979.1"/>
    </source>
</evidence>
<accession>A0A371HB34</accession>
<comment type="caution">
    <text evidence="1">The sequence shown here is derived from an EMBL/GenBank/DDBJ whole genome shotgun (WGS) entry which is preliminary data.</text>
</comment>
<dbReference type="Gene3D" id="1.10.340.70">
    <property type="match status" value="1"/>
</dbReference>
<keyword evidence="2" id="KW-1185">Reference proteome</keyword>
<gene>
    <name evidence="1" type="ORF">CR513_16893</name>
</gene>
<sequence length="112" mass="13176">MTIHLKKAKVDRKPWYHDIWEYLREGVYPPKEVENDKRTLRRLVVGFFLSGVILYKRSADLTLLRCVDDQEAQEIMKEVHEGTVGTHTNGHALAHKILRVGYYWTKMESDCC</sequence>
<protein>
    <recommendedName>
        <fullName evidence="3">Integrase zinc-binding domain-containing protein</fullName>
    </recommendedName>
</protein>
<proteinExistence type="predicted"/>
<dbReference type="AlphaFoldDB" id="A0A371HB34"/>
<reference evidence="1" key="1">
    <citation type="submission" date="2018-05" db="EMBL/GenBank/DDBJ databases">
        <title>Draft genome of Mucuna pruriens seed.</title>
        <authorList>
            <person name="Nnadi N.E."/>
            <person name="Vos R."/>
            <person name="Hasami M.H."/>
            <person name="Devisetty U.K."/>
            <person name="Aguiy J.C."/>
        </authorList>
    </citation>
    <scope>NUCLEOTIDE SEQUENCE [LARGE SCALE GENOMIC DNA]</scope>
    <source>
        <strain evidence="1">JCA_2017</strain>
    </source>
</reference>
<feature type="non-terminal residue" evidence="1">
    <location>
        <position position="1"/>
    </location>
</feature>
<dbReference type="PANTHER" id="PTHR48475:SF1">
    <property type="entry name" value="RNASE H TYPE-1 DOMAIN-CONTAINING PROTEIN"/>
    <property type="match status" value="1"/>
</dbReference>
<dbReference type="Proteomes" id="UP000257109">
    <property type="component" value="Unassembled WGS sequence"/>
</dbReference>
<evidence type="ECO:0008006" key="3">
    <source>
        <dbReference type="Google" id="ProtNLM"/>
    </source>
</evidence>